<dbReference type="CDD" id="cd00093">
    <property type="entry name" value="HTH_XRE"/>
    <property type="match status" value="1"/>
</dbReference>
<dbReference type="InterPro" id="IPR010982">
    <property type="entry name" value="Lambda_DNA-bd_dom_sf"/>
</dbReference>
<dbReference type="InterPro" id="IPR001387">
    <property type="entry name" value="Cro/C1-type_HTH"/>
</dbReference>
<reference evidence="2 3" key="1">
    <citation type="submission" date="2020-04" db="EMBL/GenBank/DDBJ databases">
        <authorList>
            <person name="De Canck E."/>
        </authorList>
    </citation>
    <scope>NUCLEOTIDE SEQUENCE [LARGE SCALE GENOMIC DNA]</scope>
    <source>
        <strain evidence="2 3">LMG 26858</strain>
    </source>
</reference>
<dbReference type="PANTHER" id="PTHR34475:SF1">
    <property type="entry name" value="CYTOSKELETON PROTEIN RODZ"/>
    <property type="match status" value="1"/>
</dbReference>
<keyword evidence="1" id="KW-0472">Membrane</keyword>
<dbReference type="Gene3D" id="1.10.260.40">
    <property type="entry name" value="lambda repressor-like DNA-binding domains"/>
    <property type="match status" value="1"/>
</dbReference>
<accession>A0A6S7CWV4</accession>
<dbReference type="SUPFAM" id="SSF47413">
    <property type="entry name" value="lambda repressor-like DNA-binding domains"/>
    <property type="match status" value="1"/>
</dbReference>
<organism evidence="2 3">
    <name type="scientific">Achromobacter anxifer</name>
    <dbReference type="NCBI Taxonomy" id="1287737"/>
    <lineage>
        <taxon>Bacteria</taxon>
        <taxon>Pseudomonadati</taxon>
        <taxon>Pseudomonadota</taxon>
        <taxon>Betaproteobacteria</taxon>
        <taxon>Burkholderiales</taxon>
        <taxon>Alcaligenaceae</taxon>
        <taxon>Achromobacter</taxon>
    </lineage>
</organism>
<keyword evidence="3" id="KW-1185">Reference proteome</keyword>
<name>A0A6S7CWV4_9BURK</name>
<evidence type="ECO:0000256" key="1">
    <source>
        <dbReference type="SAM" id="Phobius"/>
    </source>
</evidence>
<dbReference type="Proteomes" id="UP000494117">
    <property type="component" value="Unassembled WGS sequence"/>
</dbReference>
<dbReference type="InterPro" id="IPR050400">
    <property type="entry name" value="Bact_Cytoskel_RodZ"/>
</dbReference>
<dbReference type="AlphaFoldDB" id="A0A6S7CWV4"/>
<protein>
    <recommendedName>
        <fullName evidence="4">Cytoskeleton protein RodZ</fullName>
    </recommendedName>
</protein>
<proteinExistence type="predicted"/>
<gene>
    <name evidence="2" type="ORF">LMG26858_02559</name>
</gene>
<sequence length="164" mass="17596">MTQDFASAVSETPAGAAGSVGSALRALRQSKGWSLDEVSSRIKFSTKQIEALENEQWANLPTGVSLRGLVRNYARLLGADSQAIVDSLDPKARVTGPVKLSPGALHSAHSIPQSSADDERSSSTSWGWLIAIVLVLAAGVAYAFWQGWLPQHWLPSDWLPKSTK</sequence>
<keyword evidence="1" id="KW-1133">Transmembrane helix</keyword>
<dbReference type="Pfam" id="PF13413">
    <property type="entry name" value="HTH_25"/>
    <property type="match status" value="1"/>
</dbReference>
<dbReference type="PANTHER" id="PTHR34475">
    <property type="match status" value="1"/>
</dbReference>
<keyword evidence="1" id="KW-0812">Transmembrane</keyword>
<dbReference type="EMBL" id="CADILG010000016">
    <property type="protein sequence ID" value="CAB3867654.1"/>
    <property type="molecule type" value="Genomic_DNA"/>
</dbReference>
<evidence type="ECO:0000313" key="2">
    <source>
        <dbReference type="EMBL" id="CAB3867654.1"/>
    </source>
</evidence>
<feature type="transmembrane region" description="Helical" evidence="1">
    <location>
        <begin position="126"/>
        <end position="145"/>
    </location>
</feature>
<dbReference type="RefSeq" id="WP_175207422.1">
    <property type="nucleotide sequence ID" value="NZ_CADILG010000016.1"/>
</dbReference>
<dbReference type="GO" id="GO:0003677">
    <property type="term" value="F:DNA binding"/>
    <property type="evidence" value="ECO:0007669"/>
    <property type="project" value="InterPro"/>
</dbReference>
<evidence type="ECO:0000313" key="3">
    <source>
        <dbReference type="Proteomes" id="UP000494117"/>
    </source>
</evidence>
<evidence type="ECO:0008006" key="4">
    <source>
        <dbReference type="Google" id="ProtNLM"/>
    </source>
</evidence>